<dbReference type="Gene3D" id="1.10.443.10">
    <property type="entry name" value="Intergrase catalytic core"/>
    <property type="match status" value="1"/>
</dbReference>
<dbReference type="InterPro" id="IPR013762">
    <property type="entry name" value="Integrase-like_cat_sf"/>
</dbReference>
<keyword evidence="1" id="KW-0233">DNA recombination</keyword>
<comment type="caution">
    <text evidence="4">The sequence shown here is derived from an EMBL/GenBank/DDBJ whole genome shotgun (WGS) entry which is preliminary data.</text>
</comment>
<dbReference type="RefSeq" id="WP_158216349.1">
    <property type="nucleotide sequence ID" value="NZ_MWWR01000010.1"/>
</dbReference>
<dbReference type="GO" id="GO:0015074">
    <property type="term" value="P:DNA integration"/>
    <property type="evidence" value="ECO:0007669"/>
    <property type="project" value="InterPro"/>
</dbReference>
<dbReference type="Proteomes" id="UP000216725">
    <property type="component" value="Unassembled WGS sequence"/>
</dbReference>
<feature type="region of interest" description="Disordered" evidence="2">
    <location>
        <begin position="89"/>
        <end position="111"/>
    </location>
</feature>
<dbReference type="EMBL" id="MWWR01000010">
    <property type="protein sequence ID" value="OZG51234.1"/>
    <property type="molecule type" value="Genomic_DNA"/>
</dbReference>
<proteinExistence type="predicted"/>
<gene>
    <name evidence="4" type="ORF">PSRA_1276</name>
</gene>
<accession>A0A261EWJ9</accession>
<reference evidence="4 5" key="1">
    <citation type="journal article" date="2017" name="BMC Genomics">
        <title>Comparative genomic and phylogenomic analyses of the Bifidobacteriaceae family.</title>
        <authorList>
            <person name="Lugli G.A."/>
            <person name="Milani C."/>
            <person name="Turroni F."/>
            <person name="Duranti S."/>
            <person name="Mancabelli L."/>
            <person name="Mangifesta M."/>
            <person name="Ferrario C."/>
            <person name="Modesto M."/>
            <person name="Mattarelli P."/>
            <person name="Jiri K."/>
            <person name="van Sinderen D."/>
            <person name="Ventura M."/>
        </authorList>
    </citation>
    <scope>NUCLEOTIDE SEQUENCE [LARGE SCALE GENOMIC DNA]</scope>
    <source>
        <strain evidence="4 5">DSM 24742</strain>
    </source>
</reference>
<protein>
    <submittedName>
        <fullName evidence="4">Integrase</fullName>
    </submittedName>
</protein>
<evidence type="ECO:0000313" key="4">
    <source>
        <dbReference type="EMBL" id="OZG51234.1"/>
    </source>
</evidence>
<dbReference type="GO" id="GO:0003677">
    <property type="term" value="F:DNA binding"/>
    <property type="evidence" value="ECO:0007669"/>
    <property type="project" value="InterPro"/>
</dbReference>
<feature type="domain" description="Tyr recombinase" evidence="3">
    <location>
        <begin position="1"/>
        <end position="76"/>
    </location>
</feature>
<dbReference type="InterPro" id="IPR011010">
    <property type="entry name" value="DNA_brk_join_enz"/>
</dbReference>
<dbReference type="PROSITE" id="PS51898">
    <property type="entry name" value="TYR_RECOMBINASE"/>
    <property type="match status" value="1"/>
</dbReference>
<feature type="non-terminal residue" evidence="4">
    <location>
        <position position="1"/>
    </location>
</feature>
<keyword evidence="5" id="KW-1185">Reference proteome</keyword>
<dbReference type="Pfam" id="PF00589">
    <property type="entry name" value="Phage_integrase"/>
    <property type="match status" value="1"/>
</dbReference>
<organism evidence="4 5">
    <name type="scientific">Pseudoscardovia radai</name>
    <dbReference type="NCBI Taxonomy" id="987066"/>
    <lineage>
        <taxon>Bacteria</taxon>
        <taxon>Bacillati</taxon>
        <taxon>Actinomycetota</taxon>
        <taxon>Actinomycetes</taxon>
        <taxon>Bifidobacteriales</taxon>
        <taxon>Bifidobacteriaceae</taxon>
        <taxon>Pseudoscardovia</taxon>
    </lineage>
</organism>
<evidence type="ECO:0000259" key="3">
    <source>
        <dbReference type="PROSITE" id="PS51898"/>
    </source>
</evidence>
<sequence length="111" mass="11980">PLAEPKRSGGWFGKAIAAAGVPSLTVHDLRHTAASIAISSHANVKAVQRMLGHKNASMTLDTYADLFSNDLDEVAADIDRRISDVLAERPSCEQSVSDRTESDSFSMTEKH</sequence>
<dbReference type="OrthoDB" id="1822491at2"/>
<dbReference type="AlphaFoldDB" id="A0A261EWJ9"/>
<dbReference type="InterPro" id="IPR002104">
    <property type="entry name" value="Integrase_catalytic"/>
</dbReference>
<name>A0A261EWJ9_9BIFI</name>
<dbReference type="SUPFAM" id="SSF56349">
    <property type="entry name" value="DNA breaking-rejoining enzymes"/>
    <property type="match status" value="1"/>
</dbReference>
<evidence type="ECO:0000256" key="1">
    <source>
        <dbReference type="ARBA" id="ARBA00023172"/>
    </source>
</evidence>
<evidence type="ECO:0000313" key="5">
    <source>
        <dbReference type="Proteomes" id="UP000216725"/>
    </source>
</evidence>
<dbReference type="GO" id="GO:0006310">
    <property type="term" value="P:DNA recombination"/>
    <property type="evidence" value="ECO:0007669"/>
    <property type="project" value="UniProtKB-KW"/>
</dbReference>
<evidence type="ECO:0000256" key="2">
    <source>
        <dbReference type="SAM" id="MobiDB-lite"/>
    </source>
</evidence>